<gene>
    <name evidence="2" type="ORF">EV659_103314</name>
</gene>
<accession>A0A4R2PLE2</accession>
<dbReference type="PROSITE" id="PS50995">
    <property type="entry name" value="HTH_MARR_2"/>
    <property type="match status" value="1"/>
</dbReference>
<sequence length="149" mass="16622">MSQAFSPGEKERIRLGRENCACIALRRATRSVTRRYDEILDPCGLRATQLVILLELAYHGSATLSRLADLLVMEKSTLSRNLKPLEARGLLAFQMGEGRHKLVHLTDAGVDKLRQAIPLWIEAQNEARARADDADWDTVLDTLDALARG</sequence>
<dbReference type="PANTHER" id="PTHR33164:SF105">
    <property type="entry name" value="TRANSCRIPTIONAL REPRESSOR PROTEIN-RELATED"/>
    <property type="match status" value="1"/>
</dbReference>
<dbReference type="GO" id="GO:0003677">
    <property type="term" value="F:DNA binding"/>
    <property type="evidence" value="ECO:0007669"/>
    <property type="project" value="UniProtKB-KW"/>
</dbReference>
<proteinExistence type="predicted"/>
<dbReference type="SUPFAM" id="SSF46785">
    <property type="entry name" value="Winged helix' DNA-binding domain"/>
    <property type="match status" value="1"/>
</dbReference>
<dbReference type="AlphaFoldDB" id="A0A4R2PLE2"/>
<dbReference type="PANTHER" id="PTHR33164">
    <property type="entry name" value="TRANSCRIPTIONAL REGULATOR, MARR FAMILY"/>
    <property type="match status" value="1"/>
</dbReference>
<dbReference type="GO" id="GO:0006950">
    <property type="term" value="P:response to stress"/>
    <property type="evidence" value="ECO:0007669"/>
    <property type="project" value="TreeGrafter"/>
</dbReference>
<reference evidence="2 3" key="1">
    <citation type="submission" date="2019-03" db="EMBL/GenBank/DDBJ databases">
        <title>Genomic Encyclopedia of Type Strains, Phase IV (KMG-IV): sequencing the most valuable type-strain genomes for metagenomic binning, comparative biology and taxonomic classification.</title>
        <authorList>
            <person name="Goeker M."/>
        </authorList>
    </citation>
    <scope>NUCLEOTIDE SEQUENCE [LARGE SCALE GENOMIC DNA]</scope>
    <source>
        <strain evidence="2 3">DSM 2132</strain>
    </source>
</reference>
<comment type="caution">
    <text evidence="2">The sequence shown here is derived from an EMBL/GenBank/DDBJ whole genome shotgun (WGS) entry which is preliminary data.</text>
</comment>
<dbReference type="InParanoid" id="A0A4R2PLE2"/>
<protein>
    <submittedName>
        <fullName evidence="2">DNA-binding MarR family transcriptional regulator</fullName>
    </submittedName>
</protein>
<dbReference type="InterPro" id="IPR000835">
    <property type="entry name" value="HTH_MarR-typ"/>
</dbReference>
<dbReference type="InterPro" id="IPR036390">
    <property type="entry name" value="WH_DNA-bd_sf"/>
</dbReference>
<dbReference type="RefSeq" id="WP_165878755.1">
    <property type="nucleotide sequence ID" value="NZ_JACIGF010000003.1"/>
</dbReference>
<keyword evidence="3" id="KW-1185">Reference proteome</keyword>
<dbReference type="Gene3D" id="1.10.10.10">
    <property type="entry name" value="Winged helix-like DNA-binding domain superfamily/Winged helix DNA-binding domain"/>
    <property type="match status" value="1"/>
</dbReference>
<organism evidence="2 3">
    <name type="scientific">Rhodothalassium salexigens DSM 2132</name>
    <dbReference type="NCBI Taxonomy" id="1188247"/>
    <lineage>
        <taxon>Bacteria</taxon>
        <taxon>Pseudomonadati</taxon>
        <taxon>Pseudomonadota</taxon>
        <taxon>Alphaproteobacteria</taxon>
        <taxon>Rhodothalassiales</taxon>
        <taxon>Rhodothalassiaceae</taxon>
        <taxon>Rhodothalassium</taxon>
    </lineage>
</organism>
<feature type="domain" description="HTH marR-type" evidence="1">
    <location>
        <begin position="18"/>
        <end position="148"/>
    </location>
</feature>
<keyword evidence="2" id="KW-0238">DNA-binding</keyword>
<dbReference type="SMART" id="SM00347">
    <property type="entry name" value="HTH_MARR"/>
    <property type="match status" value="1"/>
</dbReference>
<evidence type="ECO:0000259" key="1">
    <source>
        <dbReference type="PROSITE" id="PS50995"/>
    </source>
</evidence>
<dbReference type="EMBL" id="SLXO01000003">
    <property type="protein sequence ID" value="TCP36423.1"/>
    <property type="molecule type" value="Genomic_DNA"/>
</dbReference>
<dbReference type="GO" id="GO:0003700">
    <property type="term" value="F:DNA-binding transcription factor activity"/>
    <property type="evidence" value="ECO:0007669"/>
    <property type="project" value="InterPro"/>
</dbReference>
<evidence type="ECO:0000313" key="3">
    <source>
        <dbReference type="Proteomes" id="UP000295399"/>
    </source>
</evidence>
<dbReference type="InterPro" id="IPR036388">
    <property type="entry name" value="WH-like_DNA-bd_sf"/>
</dbReference>
<dbReference type="Pfam" id="PF01047">
    <property type="entry name" value="MarR"/>
    <property type="match status" value="1"/>
</dbReference>
<name>A0A4R2PLE2_RHOSA</name>
<dbReference type="Proteomes" id="UP000295399">
    <property type="component" value="Unassembled WGS sequence"/>
</dbReference>
<dbReference type="InterPro" id="IPR039422">
    <property type="entry name" value="MarR/SlyA-like"/>
</dbReference>
<evidence type="ECO:0000313" key="2">
    <source>
        <dbReference type="EMBL" id="TCP36423.1"/>
    </source>
</evidence>